<sequence>MKNSWFAYIKINEDNNKIKISGIKFKEFIQGIAEKPKNLLILSGDPANSEIDIEWNLEYISNYNLSEFYKEEVYDFGDFHWIDFEEEYNLNKIDKSDLAKILYFNHKCTPFDTFLFESLNNKYAYFAHDDDYRVDIYMKNIEDYKQVINHKILKEFKGRKKNIASLPQEILDYIYDLCKYGIVIDFEKLSYDSVNIYSIGDIGFVEEAHEKLDKCRRTLRGVSLSYDNRKKTWCVYDWSKRRYPLEV</sequence>
<name>A0ABT7EC48_9FIRM</name>
<dbReference type="EMBL" id="JASKYM010000008">
    <property type="protein sequence ID" value="MDK2564506.1"/>
    <property type="molecule type" value="Genomic_DNA"/>
</dbReference>
<evidence type="ECO:0000313" key="1">
    <source>
        <dbReference type="EMBL" id="MDK2564506.1"/>
    </source>
</evidence>
<protein>
    <submittedName>
        <fullName evidence="1">Uncharacterized protein</fullName>
    </submittedName>
</protein>
<evidence type="ECO:0000313" key="2">
    <source>
        <dbReference type="Proteomes" id="UP001301012"/>
    </source>
</evidence>
<gene>
    <name evidence="1" type="ORF">QOZ84_13245</name>
</gene>
<comment type="caution">
    <text evidence="1">The sequence shown here is derived from an EMBL/GenBank/DDBJ whole genome shotgun (WGS) entry which is preliminary data.</text>
</comment>
<organism evidence="1 2">
    <name type="scientific">Romboutsia sedimentorum</name>
    <dbReference type="NCBI Taxonomy" id="1368474"/>
    <lineage>
        <taxon>Bacteria</taxon>
        <taxon>Bacillati</taxon>
        <taxon>Bacillota</taxon>
        <taxon>Clostridia</taxon>
        <taxon>Peptostreptococcales</taxon>
        <taxon>Peptostreptococcaceae</taxon>
        <taxon>Romboutsia</taxon>
    </lineage>
</organism>
<dbReference type="RefSeq" id="WP_284133428.1">
    <property type="nucleotide sequence ID" value="NZ_JASKYM010000008.1"/>
</dbReference>
<reference evidence="1 2" key="1">
    <citation type="submission" date="2023-05" db="EMBL/GenBank/DDBJ databases">
        <title>Rombocin, a short stable natural nisin variant, displays selective antimicrobial activity against Listeria monocytogenes and employs dual mode of action to kill target bacterial strains.</title>
        <authorList>
            <person name="Wambui J."/>
            <person name="Stephan R."/>
            <person name="Kuipers O.P."/>
        </authorList>
    </citation>
    <scope>NUCLEOTIDE SEQUENCE [LARGE SCALE GENOMIC DNA]</scope>
    <source>
        <strain evidence="1 2">RC002</strain>
    </source>
</reference>
<dbReference type="Proteomes" id="UP001301012">
    <property type="component" value="Unassembled WGS sequence"/>
</dbReference>
<accession>A0ABT7EC48</accession>
<keyword evidence="2" id="KW-1185">Reference proteome</keyword>
<proteinExistence type="predicted"/>